<keyword evidence="2" id="KW-1185">Reference proteome</keyword>
<accession>A0A8S1NT33</accession>
<gene>
    <name evidence="1" type="ORF">PSON_ATCC_30995.1.T0620274</name>
</gene>
<reference evidence="1" key="1">
    <citation type="submission" date="2021-01" db="EMBL/GenBank/DDBJ databases">
        <authorList>
            <consortium name="Genoscope - CEA"/>
            <person name="William W."/>
        </authorList>
    </citation>
    <scope>NUCLEOTIDE SEQUENCE</scope>
</reference>
<dbReference type="EMBL" id="CAJJDN010000062">
    <property type="protein sequence ID" value="CAD8094579.1"/>
    <property type="molecule type" value="Genomic_DNA"/>
</dbReference>
<dbReference type="AlphaFoldDB" id="A0A8S1NT33"/>
<evidence type="ECO:0000313" key="1">
    <source>
        <dbReference type="EMBL" id="CAD8094579.1"/>
    </source>
</evidence>
<protein>
    <submittedName>
        <fullName evidence="1">Uncharacterized protein</fullName>
    </submittedName>
</protein>
<dbReference type="Proteomes" id="UP000692954">
    <property type="component" value="Unassembled WGS sequence"/>
</dbReference>
<sequence length="88" mass="10019">MGSSCQFIYQVINVESACTKMLVIVNNHEENISKLGLIAEYGSEQSFIIRGCRYCAQDSDLDGHLINREVIMKHLRQLCILQENDLIT</sequence>
<proteinExistence type="predicted"/>
<evidence type="ECO:0000313" key="2">
    <source>
        <dbReference type="Proteomes" id="UP000692954"/>
    </source>
</evidence>
<name>A0A8S1NT33_9CILI</name>
<organism evidence="1 2">
    <name type="scientific">Paramecium sonneborni</name>
    <dbReference type="NCBI Taxonomy" id="65129"/>
    <lineage>
        <taxon>Eukaryota</taxon>
        <taxon>Sar</taxon>
        <taxon>Alveolata</taxon>
        <taxon>Ciliophora</taxon>
        <taxon>Intramacronucleata</taxon>
        <taxon>Oligohymenophorea</taxon>
        <taxon>Peniculida</taxon>
        <taxon>Parameciidae</taxon>
        <taxon>Paramecium</taxon>
    </lineage>
</organism>
<dbReference type="OrthoDB" id="10045365at2759"/>
<comment type="caution">
    <text evidence="1">The sequence shown here is derived from an EMBL/GenBank/DDBJ whole genome shotgun (WGS) entry which is preliminary data.</text>
</comment>